<dbReference type="Proteomes" id="UP001055811">
    <property type="component" value="Linkage Group LG06"/>
</dbReference>
<evidence type="ECO:0000313" key="2">
    <source>
        <dbReference type="Proteomes" id="UP001055811"/>
    </source>
</evidence>
<proteinExistence type="predicted"/>
<organism evidence="1 2">
    <name type="scientific">Cichorium intybus</name>
    <name type="common">Chicory</name>
    <dbReference type="NCBI Taxonomy" id="13427"/>
    <lineage>
        <taxon>Eukaryota</taxon>
        <taxon>Viridiplantae</taxon>
        <taxon>Streptophyta</taxon>
        <taxon>Embryophyta</taxon>
        <taxon>Tracheophyta</taxon>
        <taxon>Spermatophyta</taxon>
        <taxon>Magnoliopsida</taxon>
        <taxon>eudicotyledons</taxon>
        <taxon>Gunneridae</taxon>
        <taxon>Pentapetalae</taxon>
        <taxon>asterids</taxon>
        <taxon>campanulids</taxon>
        <taxon>Asterales</taxon>
        <taxon>Asteraceae</taxon>
        <taxon>Cichorioideae</taxon>
        <taxon>Cichorieae</taxon>
        <taxon>Cichoriinae</taxon>
        <taxon>Cichorium</taxon>
    </lineage>
</organism>
<dbReference type="EMBL" id="CM042014">
    <property type="protein sequence ID" value="KAI3724715.1"/>
    <property type="molecule type" value="Genomic_DNA"/>
</dbReference>
<evidence type="ECO:0000313" key="1">
    <source>
        <dbReference type="EMBL" id="KAI3724715.1"/>
    </source>
</evidence>
<keyword evidence="2" id="KW-1185">Reference proteome</keyword>
<name>A0ACB9BRS8_CICIN</name>
<reference evidence="1 2" key="2">
    <citation type="journal article" date="2022" name="Mol. Ecol. Resour.">
        <title>The genomes of chicory, endive, great burdock and yacon provide insights into Asteraceae paleo-polyploidization history and plant inulin production.</title>
        <authorList>
            <person name="Fan W."/>
            <person name="Wang S."/>
            <person name="Wang H."/>
            <person name="Wang A."/>
            <person name="Jiang F."/>
            <person name="Liu H."/>
            <person name="Zhao H."/>
            <person name="Xu D."/>
            <person name="Zhang Y."/>
        </authorList>
    </citation>
    <scope>NUCLEOTIDE SEQUENCE [LARGE SCALE GENOMIC DNA]</scope>
    <source>
        <strain evidence="2">cv. Punajuju</strain>
        <tissue evidence="1">Leaves</tissue>
    </source>
</reference>
<reference evidence="2" key="1">
    <citation type="journal article" date="2022" name="Mol. Ecol. Resour.">
        <title>The genomes of chicory, endive, great burdock and yacon provide insights into Asteraceae palaeo-polyploidization history and plant inulin production.</title>
        <authorList>
            <person name="Fan W."/>
            <person name="Wang S."/>
            <person name="Wang H."/>
            <person name="Wang A."/>
            <person name="Jiang F."/>
            <person name="Liu H."/>
            <person name="Zhao H."/>
            <person name="Xu D."/>
            <person name="Zhang Y."/>
        </authorList>
    </citation>
    <scope>NUCLEOTIDE SEQUENCE [LARGE SCALE GENOMIC DNA]</scope>
    <source>
        <strain evidence="2">cv. Punajuju</strain>
    </source>
</reference>
<comment type="caution">
    <text evidence="1">The sequence shown here is derived from an EMBL/GenBank/DDBJ whole genome shotgun (WGS) entry which is preliminary data.</text>
</comment>
<gene>
    <name evidence="1" type="ORF">L2E82_36502</name>
</gene>
<protein>
    <submittedName>
        <fullName evidence="1">Uncharacterized protein</fullName>
    </submittedName>
</protein>
<sequence length="77" mass="8753">MWKSSKSIVLSFPNLTKVSIERWMAVLEKHQIHKCSLVHFEVRGRKGHGKCTCCGIKTVAANSSNVQFLNKVLFYSD</sequence>
<accession>A0ACB9BRS8</accession>